<organism evidence="4 5">
    <name type="scientific">Molorchus minor</name>
    <dbReference type="NCBI Taxonomy" id="1323400"/>
    <lineage>
        <taxon>Eukaryota</taxon>
        <taxon>Metazoa</taxon>
        <taxon>Ecdysozoa</taxon>
        <taxon>Arthropoda</taxon>
        <taxon>Hexapoda</taxon>
        <taxon>Insecta</taxon>
        <taxon>Pterygota</taxon>
        <taxon>Neoptera</taxon>
        <taxon>Endopterygota</taxon>
        <taxon>Coleoptera</taxon>
        <taxon>Polyphaga</taxon>
        <taxon>Cucujiformia</taxon>
        <taxon>Chrysomeloidea</taxon>
        <taxon>Cerambycidae</taxon>
        <taxon>Lamiinae</taxon>
        <taxon>Monochamini</taxon>
        <taxon>Molorchus</taxon>
    </lineage>
</organism>
<gene>
    <name evidence="4" type="ORF">NQ317_008968</name>
</gene>
<dbReference type="PROSITE" id="PS00134">
    <property type="entry name" value="TRYPSIN_HIS"/>
    <property type="match status" value="1"/>
</dbReference>
<name>A0ABQ9J222_9CUCU</name>
<reference evidence="4" key="1">
    <citation type="journal article" date="2023" name="Insect Mol. Biol.">
        <title>Genome sequencing provides insights into the evolution of gene families encoding plant cell wall-degrading enzymes in longhorned beetles.</title>
        <authorList>
            <person name="Shin N.R."/>
            <person name="Okamura Y."/>
            <person name="Kirsch R."/>
            <person name="Pauchet Y."/>
        </authorList>
    </citation>
    <scope>NUCLEOTIDE SEQUENCE</scope>
    <source>
        <strain evidence="4">MMC_N1</strain>
    </source>
</reference>
<dbReference type="PANTHER" id="PTHR24252">
    <property type="entry name" value="ACROSIN-RELATED"/>
    <property type="match status" value="1"/>
</dbReference>
<protein>
    <recommendedName>
        <fullName evidence="3">Peptidase S1 domain-containing protein</fullName>
    </recommendedName>
</protein>
<keyword evidence="2" id="KW-0720">Serine protease</keyword>
<dbReference type="PRINTS" id="PR00722">
    <property type="entry name" value="CHYMOTRYPSIN"/>
</dbReference>
<evidence type="ECO:0000313" key="5">
    <source>
        <dbReference type="Proteomes" id="UP001162164"/>
    </source>
</evidence>
<dbReference type="InterPro" id="IPR033116">
    <property type="entry name" value="TRYPSIN_SER"/>
</dbReference>
<dbReference type="Pfam" id="PF00089">
    <property type="entry name" value="Trypsin"/>
    <property type="match status" value="1"/>
</dbReference>
<feature type="domain" description="Peptidase S1" evidence="3">
    <location>
        <begin position="1"/>
        <end position="211"/>
    </location>
</feature>
<dbReference type="InterPro" id="IPR001254">
    <property type="entry name" value="Trypsin_dom"/>
</dbReference>
<dbReference type="PROSITE" id="PS50240">
    <property type="entry name" value="TRYPSIN_DOM"/>
    <property type="match status" value="1"/>
</dbReference>
<accession>A0ABQ9J222</accession>
<keyword evidence="1" id="KW-1015">Disulfide bond</keyword>
<evidence type="ECO:0000256" key="2">
    <source>
        <dbReference type="RuleBase" id="RU363034"/>
    </source>
</evidence>
<dbReference type="InterPro" id="IPR009003">
    <property type="entry name" value="Peptidase_S1_PA"/>
</dbReference>
<dbReference type="InterPro" id="IPR018114">
    <property type="entry name" value="TRYPSIN_HIS"/>
</dbReference>
<comment type="caution">
    <text evidence="4">The sequence shown here is derived from an EMBL/GenBank/DDBJ whole genome shotgun (WGS) entry which is preliminary data.</text>
</comment>
<sequence length="211" mass="23322">MITDRHILTAGHCVYNRNDLYLARVGEYNLYDDNDGASPEDIPLAKAKIHEDYSSVLYSNDIAILTLSKPPTNGSVIPVCLPHSEPYRSNTFLNYRPLVAGWGAIYFNGPSSPVLQVATVPVVKNDVCEKAFKNKSIIDGRILCAGWTLGGKDACQGDSGGPLMYGRSEGQNIRYYQIGVVSYGFRCAEAGFPGVYTRTTNFIDWIRRNID</sequence>
<keyword evidence="5" id="KW-1185">Reference proteome</keyword>
<dbReference type="SMART" id="SM00020">
    <property type="entry name" value="Tryp_SPc"/>
    <property type="match status" value="1"/>
</dbReference>
<keyword evidence="2" id="KW-0378">Hydrolase</keyword>
<dbReference type="Proteomes" id="UP001162164">
    <property type="component" value="Unassembled WGS sequence"/>
</dbReference>
<proteinExistence type="predicted"/>
<dbReference type="PANTHER" id="PTHR24252:SF7">
    <property type="entry name" value="HYALIN"/>
    <property type="match status" value="1"/>
</dbReference>
<evidence type="ECO:0000256" key="1">
    <source>
        <dbReference type="ARBA" id="ARBA00023157"/>
    </source>
</evidence>
<keyword evidence="2" id="KW-0645">Protease</keyword>
<dbReference type="Gene3D" id="2.40.10.10">
    <property type="entry name" value="Trypsin-like serine proteases"/>
    <property type="match status" value="1"/>
</dbReference>
<dbReference type="PROSITE" id="PS00135">
    <property type="entry name" value="TRYPSIN_SER"/>
    <property type="match status" value="1"/>
</dbReference>
<dbReference type="InterPro" id="IPR043504">
    <property type="entry name" value="Peptidase_S1_PA_chymotrypsin"/>
</dbReference>
<dbReference type="SUPFAM" id="SSF50494">
    <property type="entry name" value="Trypsin-like serine proteases"/>
    <property type="match status" value="1"/>
</dbReference>
<evidence type="ECO:0000313" key="4">
    <source>
        <dbReference type="EMBL" id="KAJ8971379.1"/>
    </source>
</evidence>
<dbReference type="InterPro" id="IPR001314">
    <property type="entry name" value="Peptidase_S1A"/>
</dbReference>
<dbReference type="EMBL" id="JAPWTJ010001488">
    <property type="protein sequence ID" value="KAJ8971379.1"/>
    <property type="molecule type" value="Genomic_DNA"/>
</dbReference>
<evidence type="ECO:0000259" key="3">
    <source>
        <dbReference type="PROSITE" id="PS50240"/>
    </source>
</evidence>
<dbReference type="CDD" id="cd00190">
    <property type="entry name" value="Tryp_SPc"/>
    <property type="match status" value="1"/>
</dbReference>